<feature type="region of interest" description="Disordered" evidence="6">
    <location>
        <begin position="1"/>
        <end position="57"/>
    </location>
</feature>
<dbReference type="GeneID" id="101494627"/>
<feature type="compositionally biased region" description="Polar residues" evidence="6">
    <location>
        <begin position="18"/>
        <end position="28"/>
    </location>
</feature>
<evidence type="ECO:0000313" key="8">
    <source>
        <dbReference type="Proteomes" id="UP000087171"/>
    </source>
</evidence>
<evidence type="ECO:0000256" key="5">
    <source>
        <dbReference type="ARBA" id="ARBA00022807"/>
    </source>
</evidence>
<evidence type="ECO:0000259" key="7">
    <source>
        <dbReference type="PROSITE" id="PS50600"/>
    </source>
</evidence>
<organism evidence="8 9">
    <name type="scientific">Cicer arietinum</name>
    <name type="common">Chickpea</name>
    <name type="synonym">Garbanzo</name>
    <dbReference type="NCBI Taxonomy" id="3827"/>
    <lineage>
        <taxon>Eukaryota</taxon>
        <taxon>Viridiplantae</taxon>
        <taxon>Streptophyta</taxon>
        <taxon>Embryophyta</taxon>
        <taxon>Tracheophyta</taxon>
        <taxon>Spermatophyta</taxon>
        <taxon>Magnoliopsida</taxon>
        <taxon>eudicotyledons</taxon>
        <taxon>Gunneridae</taxon>
        <taxon>Pentapetalae</taxon>
        <taxon>rosids</taxon>
        <taxon>fabids</taxon>
        <taxon>Fabales</taxon>
        <taxon>Fabaceae</taxon>
        <taxon>Papilionoideae</taxon>
        <taxon>50 kb inversion clade</taxon>
        <taxon>NPAAA clade</taxon>
        <taxon>Hologalegina</taxon>
        <taxon>IRL clade</taxon>
        <taxon>Cicereae</taxon>
        <taxon>Cicer</taxon>
    </lineage>
</organism>
<dbReference type="Gene3D" id="3.40.395.10">
    <property type="entry name" value="Adenoviral Proteinase, Chain A"/>
    <property type="match status" value="1"/>
</dbReference>
<dbReference type="PaxDb" id="3827-XP_004508210.1"/>
<dbReference type="PROSITE" id="PS50600">
    <property type="entry name" value="ULP_PROTEASE"/>
    <property type="match status" value="1"/>
</dbReference>
<gene>
    <name evidence="9" type="primary">LOC101494627</name>
</gene>
<keyword evidence="8" id="KW-1185">Reference proteome</keyword>
<dbReference type="GO" id="GO:0016926">
    <property type="term" value="P:protein desumoylation"/>
    <property type="evidence" value="ECO:0007669"/>
    <property type="project" value="UniProtKB-ARBA"/>
</dbReference>
<keyword evidence="2 9" id="KW-0645">Protease</keyword>
<dbReference type="SUPFAM" id="SSF54001">
    <property type="entry name" value="Cysteine proteinases"/>
    <property type="match status" value="1"/>
</dbReference>
<accession>A0A1S2YQ72</accession>
<dbReference type="STRING" id="3827.A0A1S2YQ72"/>
<evidence type="ECO:0000256" key="6">
    <source>
        <dbReference type="SAM" id="MobiDB-lite"/>
    </source>
</evidence>
<evidence type="ECO:0000256" key="4">
    <source>
        <dbReference type="ARBA" id="ARBA00022801"/>
    </source>
</evidence>
<dbReference type="FunFam" id="3.40.395.10:FF:000005">
    <property type="entry name" value="Ubiquitin-like-specific protease ESD4"/>
    <property type="match status" value="1"/>
</dbReference>
<dbReference type="Proteomes" id="UP000087171">
    <property type="component" value="Chromosome Ca7"/>
</dbReference>
<protein>
    <submittedName>
        <fullName evidence="9">Ubiquitin-like-specific protease ESD4</fullName>
    </submittedName>
</protein>
<dbReference type="InterPro" id="IPR038765">
    <property type="entry name" value="Papain-like_cys_pep_sf"/>
</dbReference>
<keyword evidence="3" id="KW-0833">Ubl conjugation pathway</keyword>
<dbReference type="AlphaFoldDB" id="A0A1S2YQ72"/>
<evidence type="ECO:0000256" key="2">
    <source>
        <dbReference type="ARBA" id="ARBA00022670"/>
    </source>
</evidence>
<evidence type="ECO:0000256" key="1">
    <source>
        <dbReference type="ARBA" id="ARBA00005234"/>
    </source>
</evidence>
<dbReference type="GO" id="GO:0016929">
    <property type="term" value="F:deSUMOylase activity"/>
    <property type="evidence" value="ECO:0007669"/>
    <property type="project" value="TreeGrafter"/>
</dbReference>
<dbReference type="KEGG" id="cam:101494627"/>
<keyword evidence="5" id="KW-0788">Thiol protease</keyword>
<dbReference type="eggNOG" id="KOG0778">
    <property type="taxonomic scope" value="Eukaryota"/>
</dbReference>
<sequence>MAIVTSITGKRPHRWLSVNHNHQSPNSSRFKRQKVPTAMSHTPSPSSKTTNATVSRVSRYPETKQPFHREVHAPCRPRKFDYSTNSRSSESSFIARSKGNLLNEKYQKAKHSALATVALRGKGKEKDNHKVVVVSEDSNVEDVQEVRTPVKDHKLKENETVHLDTKVDVVHGEIQKQSISSAVSELSNGKLNVVDAVEMFDTLSLSPKHDISSIRAYKKLLQAVNKRKDTIGRLRYEIQLNEKRRSAFELRPKKELVEEVPREPFVPLTEDEEVEVARAFKANWKKVLVSHEKSNIEISGEMFRCLRPGAWLNDEVINLYLELLKERESREQQKFLKCHFFNTFFYKKLISGKNGYDYKSVKRWTTQKKLGYGLHECDKIFVPIHQEIHWCLAVINKKEKKFQYLDSLKGIDTQVLEVLARYFVDEVKDKTGEDIDVSYWEKEFVEDLPEQKNGYDCGVFMIKYTDFYSRSLRLCFNQEHMPYFRHRTAKEILRLKAD</sequence>
<evidence type="ECO:0000256" key="3">
    <source>
        <dbReference type="ARBA" id="ARBA00022786"/>
    </source>
</evidence>
<reference evidence="9" key="2">
    <citation type="submission" date="2025-08" db="UniProtKB">
        <authorList>
            <consortium name="RefSeq"/>
        </authorList>
    </citation>
    <scope>IDENTIFICATION</scope>
    <source>
        <tissue evidence="9">Etiolated seedlings</tissue>
    </source>
</reference>
<dbReference type="GO" id="GO:0006508">
    <property type="term" value="P:proteolysis"/>
    <property type="evidence" value="ECO:0007669"/>
    <property type="project" value="UniProtKB-KW"/>
</dbReference>
<keyword evidence="4" id="KW-0378">Hydrolase</keyword>
<feature type="domain" description="Ubiquitin-like protease family profile" evidence="7">
    <location>
        <begin position="296"/>
        <end position="468"/>
    </location>
</feature>
<dbReference type="Pfam" id="PF02902">
    <property type="entry name" value="Peptidase_C48"/>
    <property type="match status" value="1"/>
</dbReference>
<comment type="similarity">
    <text evidence="1">Belongs to the peptidase C48 family.</text>
</comment>
<dbReference type="InterPro" id="IPR003653">
    <property type="entry name" value="Peptidase_C48_C"/>
</dbReference>
<proteinExistence type="inferred from homology"/>
<name>A0A1S2YQ72_CICAR</name>
<reference evidence="8" key="1">
    <citation type="journal article" date="2013" name="Nat. Biotechnol.">
        <title>Draft genome sequence of chickpea (Cicer arietinum) provides a resource for trait improvement.</title>
        <authorList>
            <person name="Varshney R.K."/>
            <person name="Song C."/>
            <person name="Saxena R.K."/>
            <person name="Azam S."/>
            <person name="Yu S."/>
            <person name="Sharpe A.G."/>
            <person name="Cannon S."/>
            <person name="Baek J."/>
            <person name="Rosen B.D."/>
            <person name="Tar'an B."/>
            <person name="Millan T."/>
            <person name="Zhang X."/>
            <person name="Ramsay L.D."/>
            <person name="Iwata A."/>
            <person name="Wang Y."/>
            <person name="Nelson W."/>
            <person name="Farmer A.D."/>
            <person name="Gaur P.M."/>
            <person name="Soderlund C."/>
            <person name="Penmetsa R.V."/>
            <person name="Xu C."/>
            <person name="Bharti A.K."/>
            <person name="He W."/>
            <person name="Winter P."/>
            <person name="Zhao S."/>
            <person name="Hane J.K."/>
            <person name="Carrasquilla-Garcia N."/>
            <person name="Condie J.A."/>
            <person name="Upadhyaya H.D."/>
            <person name="Luo M.C."/>
            <person name="Thudi M."/>
            <person name="Gowda C.L."/>
            <person name="Singh N.P."/>
            <person name="Lichtenzveig J."/>
            <person name="Gali K.K."/>
            <person name="Rubio J."/>
            <person name="Nadarajan N."/>
            <person name="Dolezel J."/>
            <person name="Bansal K.C."/>
            <person name="Xu X."/>
            <person name="Edwards D."/>
            <person name="Zhang G."/>
            <person name="Kahl G."/>
            <person name="Gil J."/>
            <person name="Singh K.B."/>
            <person name="Datta S.K."/>
            <person name="Jackson S.A."/>
            <person name="Wang J."/>
            <person name="Cook D.R."/>
        </authorList>
    </citation>
    <scope>NUCLEOTIDE SEQUENCE [LARGE SCALE GENOMIC DNA]</scope>
    <source>
        <strain evidence="8">cv. CDC Frontier</strain>
    </source>
</reference>
<evidence type="ECO:0000313" key="9">
    <source>
        <dbReference type="RefSeq" id="XP_004508210.1"/>
    </source>
</evidence>
<feature type="compositionally biased region" description="Polar residues" evidence="6">
    <location>
        <begin position="39"/>
        <end position="56"/>
    </location>
</feature>
<dbReference type="PANTHER" id="PTHR12606">
    <property type="entry name" value="SENTRIN/SUMO-SPECIFIC PROTEASE"/>
    <property type="match status" value="1"/>
</dbReference>
<dbReference type="RefSeq" id="XP_004508210.1">
    <property type="nucleotide sequence ID" value="XM_004508153.3"/>
</dbReference>
<dbReference type="OrthoDB" id="1939479at2759"/>
<dbReference type="PANTHER" id="PTHR12606:SF1">
    <property type="entry name" value="UBIQUITIN-LIKE-SPECIFIC PROTEASE 1A"/>
    <property type="match status" value="1"/>
</dbReference>
<dbReference type="GO" id="GO:0005634">
    <property type="term" value="C:nucleus"/>
    <property type="evidence" value="ECO:0007669"/>
    <property type="project" value="TreeGrafter"/>
</dbReference>